<dbReference type="Proteomes" id="UP001201262">
    <property type="component" value="Unassembled WGS sequence"/>
</dbReference>
<proteinExistence type="inferred from homology"/>
<dbReference type="GeneID" id="70246323"/>
<gene>
    <name evidence="6" type="ORF">BGW36DRAFT_377842</name>
</gene>
<evidence type="ECO:0000256" key="2">
    <source>
        <dbReference type="ARBA" id="ARBA00022737"/>
    </source>
</evidence>
<evidence type="ECO:0000256" key="3">
    <source>
        <dbReference type="ARBA" id="ARBA00023043"/>
    </source>
</evidence>
<name>A0AAD4PVR6_9EURO</name>
<evidence type="ECO:0000256" key="5">
    <source>
        <dbReference type="SAM" id="MobiDB-lite"/>
    </source>
</evidence>
<organism evidence="6 7">
    <name type="scientific">Talaromyces proteolyticus</name>
    <dbReference type="NCBI Taxonomy" id="1131652"/>
    <lineage>
        <taxon>Eukaryota</taxon>
        <taxon>Fungi</taxon>
        <taxon>Dikarya</taxon>
        <taxon>Ascomycota</taxon>
        <taxon>Pezizomycotina</taxon>
        <taxon>Eurotiomycetes</taxon>
        <taxon>Eurotiomycetidae</taxon>
        <taxon>Eurotiales</taxon>
        <taxon>Trichocomaceae</taxon>
        <taxon>Talaromyces</taxon>
        <taxon>Talaromyces sect. Bacilispori</taxon>
    </lineage>
</organism>
<evidence type="ECO:0000256" key="1">
    <source>
        <dbReference type="ARBA" id="ARBA00005949"/>
    </source>
</evidence>
<feature type="repeat" description="ANK" evidence="4">
    <location>
        <begin position="328"/>
        <end position="360"/>
    </location>
</feature>
<dbReference type="InterPro" id="IPR036770">
    <property type="entry name" value="Ankyrin_rpt-contain_sf"/>
</dbReference>
<feature type="region of interest" description="Disordered" evidence="5">
    <location>
        <begin position="382"/>
        <end position="420"/>
    </location>
</feature>
<dbReference type="PROSITE" id="PS50088">
    <property type="entry name" value="ANK_REPEAT"/>
    <property type="match status" value="5"/>
</dbReference>
<dbReference type="GO" id="GO:0016567">
    <property type="term" value="P:protein ubiquitination"/>
    <property type="evidence" value="ECO:0007669"/>
    <property type="project" value="TreeGrafter"/>
</dbReference>
<evidence type="ECO:0000256" key="4">
    <source>
        <dbReference type="PROSITE-ProRule" id="PRU00023"/>
    </source>
</evidence>
<dbReference type="GO" id="GO:0045732">
    <property type="term" value="P:positive regulation of protein catabolic process"/>
    <property type="evidence" value="ECO:0007669"/>
    <property type="project" value="TreeGrafter"/>
</dbReference>
<sequence>MAVMMNDKLNNWASFASKISRKYVESEMESNRLIGVPARNPYSYVVCAWGFVEFFNDTVRGAKGFEKPQIFLDTHLELASFHGHVKLVRRLIEAGPGKEIQQVSTAALLDACKEGHYRIAELLLGAGADPSPALTSNFTGDFDHIVRLLIDLGAVINPQEPSLIIGTPLQLASMNGHLKTAQVLVNSGAEINIPGRLYGNALQRASQNGHEDVVRLLLDHDADVNFGNGILVSPLLAAAHGGRHEIIRLLLERGTDPNHFSGLLGSPLEWVSSSNLELVELLIKHGANANGPRPQYGTPLENAAANGQLEIVRVLLDSGAVINSQDGKKDTALVSAARKGYYDVVQLLLERGVDVEKQGPRACWKASKHSHTGIVELLMGHGAQMPDNQDGFSSNSEQSDEDNEEDEYDDDDGDEDEDEE</sequence>
<protein>
    <submittedName>
        <fullName evidence="6">Ankyrin repeat-containing domain protein</fullName>
    </submittedName>
</protein>
<dbReference type="InterPro" id="IPR002110">
    <property type="entry name" value="Ankyrin_rpt"/>
</dbReference>
<feature type="compositionally biased region" description="Polar residues" evidence="5">
    <location>
        <begin position="386"/>
        <end position="397"/>
    </location>
</feature>
<dbReference type="Gene3D" id="1.25.40.20">
    <property type="entry name" value="Ankyrin repeat-containing domain"/>
    <property type="match status" value="1"/>
</dbReference>
<keyword evidence="2" id="KW-0677">Repeat</keyword>
<accession>A0AAD4PVR6</accession>
<comment type="caution">
    <text evidence="6">The sequence shown here is derived from an EMBL/GenBank/DDBJ whole genome shotgun (WGS) entry which is preliminary data.</text>
</comment>
<feature type="repeat" description="ANK" evidence="4">
    <location>
        <begin position="233"/>
        <end position="262"/>
    </location>
</feature>
<reference evidence="6" key="1">
    <citation type="submission" date="2021-12" db="EMBL/GenBank/DDBJ databases">
        <title>Convergent genome expansion in fungi linked to evolution of root-endophyte symbiosis.</title>
        <authorList>
            <consortium name="DOE Joint Genome Institute"/>
            <person name="Ke Y.-H."/>
            <person name="Bonito G."/>
            <person name="Liao H.-L."/>
            <person name="Looney B."/>
            <person name="Rojas-Flechas A."/>
            <person name="Nash J."/>
            <person name="Hameed K."/>
            <person name="Schadt C."/>
            <person name="Martin F."/>
            <person name="Crous P.W."/>
            <person name="Miettinen O."/>
            <person name="Magnuson J.K."/>
            <person name="Labbe J."/>
            <person name="Jacobson D."/>
            <person name="Doktycz M.J."/>
            <person name="Veneault-Fourrey C."/>
            <person name="Kuo A."/>
            <person name="Mondo S."/>
            <person name="Calhoun S."/>
            <person name="Riley R."/>
            <person name="Ohm R."/>
            <person name="LaButti K."/>
            <person name="Andreopoulos B."/>
            <person name="Pangilinan J."/>
            <person name="Nolan M."/>
            <person name="Tritt A."/>
            <person name="Clum A."/>
            <person name="Lipzen A."/>
            <person name="Daum C."/>
            <person name="Barry K."/>
            <person name="Grigoriev I.V."/>
            <person name="Vilgalys R."/>
        </authorList>
    </citation>
    <scope>NUCLEOTIDE SEQUENCE</scope>
    <source>
        <strain evidence="6">PMI_201</strain>
    </source>
</reference>
<feature type="compositionally biased region" description="Acidic residues" evidence="5">
    <location>
        <begin position="398"/>
        <end position="420"/>
    </location>
</feature>
<comment type="similarity">
    <text evidence="1">Belongs to the ankyrin SOCS box (ASB) family.</text>
</comment>
<feature type="repeat" description="ANK" evidence="4">
    <location>
        <begin position="295"/>
        <end position="327"/>
    </location>
</feature>
<dbReference type="PANTHER" id="PTHR24136:SF15">
    <property type="entry name" value="ANK_REP_REGION DOMAIN-CONTAINING PROTEIN"/>
    <property type="match status" value="1"/>
</dbReference>
<dbReference type="EMBL" id="JAJTJA010000006">
    <property type="protein sequence ID" value="KAH8697050.1"/>
    <property type="molecule type" value="Genomic_DNA"/>
</dbReference>
<dbReference type="AlphaFoldDB" id="A0AAD4PVR6"/>
<keyword evidence="7" id="KW-1185">Reference proteome</keyword>
<keyword evidence="3 4" id="KW-0040">ANK repeat</keyword>
<dbReference type="SUPFAM" id="SSF48403">
    <property type="entry name" value="Ankyrin repeat"/>
    <property type="match status" value="1"/>
</dbReference>
<feature type="repeat" description="ANK" evidence="4">
    <location>
        <begin position="200"/>
        <end position="229"/>
    </location>
</feature>
<dbReference type="PROSITE" id="PS50297">
    <property type="entry name" value="ANK_REP_REGION"/>
    <property type="match status" value="5"/>
</dbReference>
<evidence type="ECO:0000313" key="6">
    <source>
        <dbReference type="EMBL" id="KAH8697050.1"/>
    </source>
</evidence>
<dbReference type="SMART" id="SM00248">
    <property type="entry name" value="ANK"/>
    <property type="match status" value="9"/>
</dbReference>
<feature type="repeat" description="ANK" evidence="4">
    <location>
        <begin position="167"/>
        <end position="196"/>
    </location>
</feature>
<dbReference type="Pfam" id="PF12796">
    <property type="entry name" value="Ank_2"/>
    <property type="match status" value="2"/>
</dbReference>
<evidence type="ECO:0000313" key="7">
    <source>
        <dbReference type="Proteomes" id="UP001201262"/>
    </source>
</evidence>
<dbReference type="Pfam" id="PF00023">
    <property type="entry name" value="Ank"/>
    <property type="match status" value="2"/>
</dbReference>
<dbReference type="RefSeq" id="XP_046071751.1">
    <property type="nucleotide sequence ID" value="XM_046216036.1"/>
</dbReference>
<dbReference type="InterPro" id="IPR051573">
    <property type="entry name" value="Ankyrin-SOCS_box_domain"/>
</dbReference>
<dbReference type="PANTHER" id="PTHR24136">
    <property type="entry name" value="SOWAH (DROSOPHILA) HOMOLOG"/>
    <property type="match status" value="1"/>
</dbReference>